<organism evidence="1 2">
    <name type="scientific">Labedaea rhizosphaerae</name>
    <dbReference type="NCBI Taxonomy" id="598644"/>
    <lineage>
        <taxon>Bacteria</taxon>
        <taxon>Bacillati</taxon>
        <taxon>Actinomycetota</taxon>
        <taxon>Actinomycetes</taxon>
        <taxon>Pseudonocardiales</taxon>
        <taxon>Pseudonocardiaceae</taxon>
        <taxon>Labedaea</taxon>
    </lineage>
</organism>
<protein>
    <submittedName>
        <fullName evidence="1">Uncharacterized protein</fullName>
    </submittedName>
</protein>
<dbReference type="AlphaFoldDB" id="A0A4R6SDD9"/>
<evidence type="ECO:0000313" key="2">
    <source>
        <dbReference type="Proteomes" id="UP000295444"/>
    </source>
</evidence>
<keyword evidence="2" id="KW-1185">Reference proteome</keyword>
<proteinExistence type="predicted"/>
<comment type="caution">
    <text evidence="1">The sequence shown here is derived from an EMBL/GenBank/DDBJ whole genome shotgun (WGS) entry which is preliminary data.</text>
</comment>
<name>A0A4R6SDD9_LABRH</name>
<dbReference type="RefSeq" id="WP_208115708.1">
    <property type="nucleotide sequence ID" value="NZ_SNXZ01000003.1"/>
</dbReference>
<sequence length="204" mass="22894">MIEAVHFVVTALTAGAEAKTSETASTELVDAYSDMKALALRLLRRAGSAPIMVAHMVEADLIKLTTMSERKELEAVFRAARAESDMELLAAALKVLELLDPAGRKADEYRALLRDDTAFQILGTAEAIAYLQEIAQEMILLFPITMGEAIGRINRHFAEHRFFSPISVSNLLHEEQDTWAKHIYYGRDTFWWLGKDDLEPLPYP</sequence>
<dbReference type="EMBL" id="SNXZ01000003">
    <property type="protein sequence ID" value="TDP97960.1"/>
    <property type="molecule type" value="Genomic_DNA"/>
</dbReference>
<dbReference type="Proteomes" id="UP000295444">
    <property type="component" value="Unassembled WGS sequence"/>
</dbReference>
<accession>A0A4R6SDD9</accession>
<reference evidence="1 2" key="1">
    <citation type="submission" date="2019-03" db="EMBL/GenBank/DDBJ databases">
        <title>Genomic Encyclopedia of Type Strains, Phase IV (KMG-IV): sequencing the most valuable type-strain genomes for metagenomic binning, comparative biology and taxonomic classification.</title>
        <authorList>
            <person name="Goeker M."/>
        </authorList>
    </citation>
    <scope>NUCLEOTIDE SEQUENCE [LARGE SCALE GENOMIC DNA]</scope>
    <source>
        <strain evidence="1 2">DSM 45361</strain>
    </source>
</reference>
<gene>
    <name evidence="1" type="ORF">EV186_103940</name>
</gene>
<evidence type="ECO:0000313" key="1">
    <source>
        <dbReference type="EMBL" id="TDP97960.1"/>
    </source>
</evidence>